<dbReference type="Pfam" id="PF17919">
    <property type="entry name" value="RT_RNaseH_2"/>
    <property type="match status" value="1"/>
</dbReference>
<dbReference type="SUPFAM" id="SSF56672">
    <property type="entry name" value="DNA/RNA polymerases"/>
    <property type="match status" value="1"/>
</dbReference>
<dbReference type="InterPro" id="IPR043502">
    <property type="entry name" value="DNA/RNA_pol_sf"/>
</dbReference>
<dbReference type="InterPro" id="IPR000477">
    <property type="entry name" value="RT_dom"/>
</dbReference>
<dbReference type="PANTHER" id="PTHR33064:SF37">
    <property type="entry name" value="RIBONUCLEASE H"/>
    <property type="match status" value="1"/>
</dbReference>
<gene>
    <name evidence="2" type="ORF">MTR67_031154</name>
</gene>
<dbReference type="AlphaFoldDB" id="A0AAF0U1Z0"/>
<proteinExistence type="predicted"/>
<organism evidence="2 3">
    <name type="scientific">Solanum verrucosum</name>
    <dbReference type="NCBI Taxonomy" id="315347"/>
    <lineage>
        <taxon>Eukaryota</taxon>
        <taxon>Viridiplantae</taxon>
        <taxon>Streptophyta</taxon>
        <taxon>Embryophyta</taxon>
        <taxon>Tracheophyta</taxon>
        <taxon>Spermatophyta</taxon>
        <taxon>Magnoliopsida</taxon>
        <taxon>eudicotyledons</taxon>
        <taxon>Gunneridae</taxon>
        <taxon>Pentapetalae</taxon>
        <taxon>asterids</taxon>
        <taxon>lamiids</taxon>
        <taxon>Solanales</taxon>
        <taxon>Solanaceae</taxon>
        <taxon>Solanoideae</taxon>
        <taxon>Solaneae</taxon>
        <taxon>Solanum</taxon>
    </lineage>
</organism>
<name>A0AAF0U1Z0_SOLVR</name>
<evidence type="ECO:0000313" key="3">
    <source>
        <dbReference type="Proteomes" id="UP001234989"/>
    </source>
</evidence>
<reference evidence="2" key="1">
    <citation type="submission" date="2023-08" db="EMBL/GenBank/DDBJ databases">
        <title>A de novo genome assembly of Solanum verrucosum Schlechtendal, a Mexican diploid species geographically isolated from the other diploid A-genome species in potato relatives.</title>
        <authorList>
            <person name="Hosaka K."/>
        </authorList>
    </citation>
    <scope>NUCLEOTIDE SEQUENCE</scope>
    <source>
        <tissue evidence="2">Young leaves</tissue>
    </source>
</reference>
<protein>
    <recommendedName>
        <fullName evidence="1">Reverse transcriptase domain-containing protein</fullName>
    </recommendedName>
</protein>
<dbReference type="InterPro" id="IPR041577">
    <property type="entry name" value="RT_RNaseH_2"/>
</dbReference>
<feature type="domain" description="Reverse transcriptase" evidence="1">
    <location>
        <begin position="1"/>
        <end position="112"/>
    </location>
</feature>
<dbReference type="InterPro" id="IPR051320">
    <property type="entry name" value="Viral_Replic_Matur_Polypro"/>
</dbReference>
<keyword evidence="3" id="KW-1185">Reference proteome</keyword>
<dbReference type="PANTHER" id="PTHR33064">
    <property type="entry name" value="POL PROTEIN"/>
    <property type="match status" value="1"/>
</dbReference>
<accession>A0AAF0U1Z0</accession>
<dbReference type="CDD" id="cd01647">
    <property type="entry name" value="RT_LTR"/>
    <property type="match status" value="1"/>
</dbReference>
<dbReference type="Gene3D" id="3.10.10.10">
    <property type="entry name" value="HIV Type 1 Reverse Transcriptase, subunit A, domain 1"/>
    <property type="match status" value="1"/>
</dbReference>
<dbReference type="InterPro" id="IPR043128">
    <property type="entry name" value="Rev_trsase/Diguanyl_cyclase"/>
</dbReference>
<sequence length="339" mass="39083">MKSGFSQIYISEKDKYKTAFNVPFGQYEWNVMPFGLKNAPSEFQNIMNSIFNDYSYMSIVYIDNVLIFSENIDSHFKHLNTFFKVVKNNGLVVSAKKMVLFQTTIRFLGHDLYQGTYKPICRAIEFSSKFPNEIPDKTQLQRFLGSLNYVADFIPKVRQTCEPLYKKLRKNPVPWSTEQTEAVIQVKALVQTIPCLGIPIPDAFMIVETDASDAGYGGILKQIVDLESTEQLVRFTSGIWNFAQKNYSTIKKEVLSIVLCITKFKDDLINEEFLLRVDCKSAKEILQKDVKNLVSKQIFARWQALLSNFDFEIEFIKGENNSLPDFLTREFLQGKHEAV</sequence>
<evidence type="ECO:0000313" key="2">
    <source>
        <dbReference type="EMBL" id="WMV37769.1"/>
    </source>
</evidence>
<dbReference type="EMBL" id="CP133618">
    <property type="protein sequence ID" value="WMV37769.1"/>
    <property type="molecule type" value="Genomic_DNA"/>
</dbReference>
<dbReference type="Gene3D" id="3.30.70.270">
    <property type="match status" value="2"/>
</dbReference>
<dbReference type="CDD" id="cd09274">
    <property type="entry name" value="RNase_HI_RT_Ty3"/>
    <property type="match status" value="1"/>
</dbReference>
<dbReference type="FunFam" id="3.30.70.270:FF:000003">
    <property type="entry name" value="Transposon Ty3-G Gag-Pol polyprotein"/>
    <property type="match status" value="1"/>
</dbReference>
<dbReference type="Proteomes" id="UP001234989">
    <property type="component" value="Chromosome 7"/>
</dbReference>
<dbReference type="PROSITE" id="PS50878">
    <property type="entry name" value="RT_POL"/>
    <property type="match status" value="1"/>
</dbReference>
<dbReference type="Pfam" id="PF00078">
    <property type="entry name" value="RVT_1"/>
    <property type="match status" value="1"/>
</dbReference>
<evidence type="ECO:0000259" key="1">
    <source>
        <dbReference type="PROSITE" id="PS50878"/>
    </source>
</evidence>